<feature type="region of interest" description="Disordered" evidence="5">
    <location>
        <begin position="696"/>
        <end position="761"/>
    </location>
</feature>
<dbReference type="Proteomes" id="UP000053815">
    <property type="component" value="Unassembled WGS sequence"/>
</dbReference>
<evidence type="ECO:0000256" key="4">
    <source>
        <dbReference type="ARBA" id="ARBA00023136"/>
    </source>
</evidence>
<accession>A0A0C9MRD5</accession>
<evidence type="ECO:0000256" key="6">
    <source>
        <dbReference type="SAM" id="Phobius"/>
    </source>
</evidence>
<feature type="region of interest" description="Disordered" evidence="5">
    <location>
        <begin position="919"/>
        <end position="948"/>
    </location>
</feature>
<feature type="compositionally biased region" description="Low complexity" evidence="5">
    <location>
        <begin position="1"/>
        <end position="10"/>
    </location>
</feature>
<feature type="transmembrane region" description="Helical" evidence="6">
    <location>
        <begin position="988"/>
        <end position="1007"/>
    </location>
</feature>
<feature type="transmembrane region" description="Helical" evidence="6">
    <location>
        <begin position="481"/>
        <end position="498"/>
    </location>
</feature>
<dbReference type="EMBL" id="DF836392">
    <property type="protein sequence ID" value="GAN05837.1"/>
    <property type="molecule type" value="Genomic_DNA"/>
</dbReference>
<dbReference type="InterPro" id="IPR052430">
    <property type="entry name" value="IVT-Associated"/>
</dbReference>
<keyword evidence="11" id="KW-1185">Reference proteome</keyword>
<feature type="transmembrane region" description="Helical" evidence="6">
    <location>
        <begin position="1090"/>
        <end position="1106"/>
    </location>
</feature>
<dbReference type="PANTHER" id="PTHR47804">
    <property type="entry name" value="60S RIBOSOMAL PROTEIN L19"/>
    <property type="match status" value="1"/>
</dbReference>
<feature type="transmembrane region" description="Helical" evidence="6">
    <location>
        <begin position="452"/>
        <end position="474"/>
    </location>
</feature>
<protein>
    <recommendedName>
        <fullName evidence="12">DUF2421 domain-containing protein</fullName>
    </recommendedName>
</protein>
<dbReference type="PANTHER" id="PTHR47804:SF1">
    <property type="entry name" value="DUF2421 DOMAIN-CONTAINING PROTEIN"/>
    <property type="match status" value="1"/>
</dbReference>
<reference evidence="10" key="1">
    <citation type="submission" date="2014-09" db="EMBL/GenBank/DDBJ databases">
        <title>Draft genome sequence of an oleaginous Mucoromycotina fungus Mucor ambiguus NBRC6742.</title>
        <authorList>
            <person name="Takeda I."/>
            <person name="Yamane N."/>
            <person name="Morita T."/>
            <person name="Tamano K."/>
            <person name="Machida M."/>
            <person name="Baker S."/>
            <person name="Koike H."/>
        </authorList>
    </citation>
    <scope>NUCLEOTIDE SEQUENCE</scope>
    <source>
        <strain evidence="10">NBRC 6742</strain>
    </source>
</reference>
<feature type="transmembrane region" description="Helical" evidence="6">
    <location>
        <begin position="518"/>
        <end position="536"/>
    </location>
</feature>
<feature type="transmembrane region" description="Helical" evidence="6">
    <location>
        <begin position="1066"/>
        <end position="1083"/>
    </location>
</feature>
<feature type="compositionally biased region" description="Basic residues" evidence="5">
    <location>
        <begin position="328"/>
        <end position="338"/>
    </location>
</feature>
<dbReference type="InterPro" id="IPR018823">
    <property type="entry name" value="ArAE_2_N"/>
</dbReference>
<feature type="domain" description="Integral membrane bound transporter" evidence="9">
    <location>
        <begin position="1011"/>
        <end position="1138"/>
    </location>
</feature>
<dbReference type="OrthoDB" id="68611at2759"/>
<evidence type="ECO:0000256" key="1">
    <source>
        <dbReference type="ARBA" id="ARBA00004141"/>
    </source>
</evidence>
<dbReference type="Pfam" id="PF10337">
    <property type="entry name" value="ArAE_2_N"/>
    <property type="match status" value="1"/>
</dbReference>
<gene>
    <name evidence="10" type="ORF">MAM1_0103c05313</name>
</gene>
<evidence type="ECO:0000256" key="3">
    <source>
        <dbReference type="ARBA" id="ARBA00022989"/>
    </source>
</evidence>
<evidence type="ECO:0000259" key="7">
    <source>
        <dbReference type="Pfam" id="PF10334"/>
    </source>
</evidence>
<dbReference type="Pfam" id="PF13515">
    <property type="entry name" value="FUSC_2"/>
    <property type="match status" value="1"/>
</dbReference>
<feature type="transmembrane region" description="Helical" evidence="6">
    <location>
        <begin position="421"/>
        <end position="446"/>
    </location>
</feature>
<feature type="compositionally biased region" description="Low complexity" evidence="5">
    <location>
        <begin position="17"/>
        <end position="27"/>
    </location>
</feature>
<feature type="region of interest" description="Disordered" evidence="5">
    <location>
        <begin position="650"/>
        <end position="684"/>
    </location>
</feature>
<feature type="transmembrane region" description="Helical" evidence="6">
    <location>
        <begin position="368"/>
        <end position="385"/>
    </location>
</feature>
<dbReference type="GO" id="GO:0016020">
    <property type="term" value="C:membrane"/>
    <property type="evidence" value="ECO:0007669"/>
    <property type="project" value="UniProtKB-SubCell"/>
</dbReference>
<evidence type="ECO:0000313" key="11">
    <source>
        <dbReference type="Proteomes" id="UP000053815"/>
    </source>
</evidence>
<evidence type="ECO:0008006" key="12">
    <source>
        <dbReference type="Google" id="ProtNLM"/>
    </source>
</evidence>
<dbReference type="InterPro" id="IPR036259">
    <property type="entry name" value="MFS_trans_sf"/>
</dbReference>
<dbReference type="InterPro" id="IPR049453">
    <property type="entry name" value="Memb_transporter_dom"/>
</dbReference>
<feature type="compositionally biased region" description="Basic and acidic residues" evidence="5">
    <location>
        <begin position="665"/>
        <end position="674"/>
    </location>
</feature>
<comment type="subcellular location">
    <subcellularLocation>
        <location evidence="1">Membrane</location>
        <topology evidence="1">Multi-pass membrane protein</topology>
    </subcellularLocation>
</comment>
<evidence type="ECO:0000313" key="10">
    <source>
        <dbReference type="EMBL" id="GAN05837.1"/>
    </source>
</evidence>
<feature type="domain" description="Putative ER transporter 6TM N-terminal" evidence="8">
    <location>
        <begin position="451"/>
        <end position="702"/>
    </location>
</feature>
<dbReference type="SUPFAM" id="SSF103473">
    <property type="entry name" value="MFS general substrate transporter"/>
    <property type="match status" value="1"/>
</dbReference>
<dbReference type="Pfam" id="PF10334">
    <property type="entry name" value="BRE4"/>
    <property type="match status" value="1"/>
</dbReference>
<evidence type="ECO:0000256" key="5">
    <source>
        <dbReference type="SAM" id="MobiDB-lite"/>
    </source>
</evidence>
<feature type="compositionally biased region" description="Polar residues" evidence="5">
    <location>
        <begin position="65"/>
        <end position="81"/>
    </location>
</feature>
<feature type="domain" description="DUF2421" evidence="7">
    <location>
        <begin position="1232"/>
        <end position="1413"/>
    </location>
</feature>
<feature type="transmembrane region" description="Helical" evidence="6">
    <location>
        <begin position="1121"/>
        <end position="1143"/>
    </location>
</feature>
<sequence length="1436" mass="162855">MLPVPSSSTSESHKKNNNNNNKTLSKTLARYVSTNPGINVSGSSPSSFVPDESFFTPKPSPAPTPSVSRNSLRNNLRPVPSTSCRSAFSVQTFHTAIGADDSDEEEQDKQQRLETIVESERIPANKSKDEIPDTSTANELESIHQYKAIAPPITASSSSNLMIHPMSLVHSTSGSIPNNFYYYGSLDSGMLSRSPAGSYFHDYFSEDYEVVLDDGTRQKRSVSLSTLPVITPLEFGKKKYRGNYNHFYFDGGGGGGVGGEAEVNEHHQRQASKSQANEFYHHLLEEEERRALLFPTSSSDPNMIIQDLQPAETSEEEDGFQQPTTHRTGNKRSRKQKRPNPNCLTSSFKSMYEWSVRHIFTLSYKQKMVLKCSFAYLLGSLFTFVPLLNSMLGTAKISSHVIATVTVFFNPSKTVGGMVEAAGYGLLYTVCALLLSLMSMLIAIYLRSEDYYVTSCCVTLGFWLAGSTFVLSFIKAHYNKPSIGTGCGLGFMIIFPVLVKEGSVIPSDFDPTYIEEMFAIVTIGTAISAFVCWFIWPMTATKKLKTDINDTLMAIKILLKLLTKTFLLDTDLPEFTANENLQTAINSHRTSFTSLQASLADAKKEYYNLDIWRHAAGYDTIVSSLQRLAQHVGGLRSSCGLQFEVMRTSTNQEKKKSTHYGAIPQRKDKLDSNHGRKKKVYHVKATDQRKKLEYELKKEQTLSTQSMLEHSNRTSEDNEAEDEQCGRSLKKQTERQPSNGYYHIEQEEEEDSHSKKQKEDEDGALVQFIKTVRPPMKSLAYTCKQTIVHLQSRFTNQTIDSTPSFGMMRQNLAMAMSLFEESQQLALTRMYRRKMKRMKLKNATINPEELQSHLMNQFPAEDVFLVYFFVFCLLEFAKELMVLVECVQSVFEYDEEQNKKSGFWQTLKRYLISPYQHDQQTQAQQGSESDKKKRTPVITKKNSIESFKPNNNNTFGSLHTPKPTSKLRKFFLNLWAFFSWFRQHTVRYASKSTLIALAIASMAFIPVTREYFITWKMDWTLITVMAVMSPTVGGTNQVAVLRVLATILGSVIAVLFYLFLPHQGPILLLMSWAFSIPCFWMILNHKHGRFGMFSLLSYNLIVPFMYNHRNEDEVVDVIELAFMRCATVSAGVIIGLVVTAYIWPFEARKEMRKGLSDLLIRLSWYYKQLVSEYSEDNATSITQTKDETSTNYSSLVKQAISDGRSLSDNANSNSRLVTSREELEALARRNEARSIQFQHVELSLQVSLVELQGLLAYAPNEPRLKGPFPAKTYEAMLTSCQNILDKFLSIRIVILKDVWATQVRRDLMLPASQELMEMAGSVLLYFYLLASALQLKTPLPPYLPPAEKAREMLMLKLQQLPKITADLKKNNSPNSSESVKDECYMVYYAYVIMMESIIIELDKLGQKMKELFGSLVPDDQWARCFGLIDLEDPQKR</sequence>
<organism evidence="10">
    <name type="scientific">Mucor ambiguus</name>
    <dbReference type="NCBI Taxonomy" id="91626"/>
    <lineage>
        <taxon>Eukaryota</taxon>
        <taxon>Fungi</taxon>
        <taxon>Fungi incertae sedis</taxon>
        <taxon>Mucoromycota</taxon>
        <taxon>Mucoromycotina</taxon>
        <taxon>Mucoromycetes</taxon>
        <taxon>Mucorales</taxon>
        <taxon>Mucorineae</taxon>
        <taxon>Mucoraceae</taxon>
        <taxon>Mucor</taxon>
    </lineage>
</organism>
<feature type="region of interest" description="Disordered" evidence="5">
    <location>
        <begin position="1"/>
        <end position="81"/>
    </location>
</feature>
<feature type="transmembrane region" description="Helical" evidence="6">
    <location>
        <begin position="1039"/>
        <end position="1060"/>
    </location>
</feature>
<evidence type="ECO:0000259" key="9">
    <source>
        <dbReference type="Pfam" id="PF13515"/>
    </source>
</evidence>
<proteinExistence type="predicted"/>
<feature type="region of interest" description="Disordered" evidence="5">
    <location>
        <begin position="310"/>
        <end position="342"/>
    </location>
</feature>
<evidence type="ECO:0000259" key="8">
    <source>
        <dbReference type="Pfam" id="PF10337"/>
    </source>
</evidence>
<dbReference type="STRING" id="91626.A0A0C9MRD5"/>
<keyword evidence="2 6" id="KW-0812">Transmembrane</keyword>
<evidence type="ECO:0000256" key="2">
    <source>
        <dbReference type="ARBA" id="ARBA00022692"/>
    </source>
</evidence>
<name>A0A0C9MRD5_9FUNG</name>
<keyword evidence="4 6" id="KW-0472">Membrane</keyword>
<feature type="compositionally biased region" description="Polar residues" evidence="5">
    <location>
        <begin position="32"/>
        <end position="47"/>
    </location>
</feature>
<dbReference type="InterPro" id="IPR018820">
    <property type="entry name" value="BRE4-related_DUF2421"/>
</dbReference>
<keyword evidence="3 6" id="KW-1133">Transmembrane helix</keyword>